<keyword evidence="3" id="KW-1185">Reference proteome</keyword>
<sequence precursor="true">MKRFLIFAFFILYSSILISQVLVGVNGKFVTVQEYNGFIDIKSLESLGFSIVISNRSERAYLIYKNQIIIVEKSGTVTVDFLDIYENAALYTSDKIMISVDLLSKILGLSKYVTPAGMEAFIDKVCVLTSVDYSHNELKLDFMGSPFEEMLEIKSEESKVVLELSPVLSEVVSTDQIKINQNGYKLQMEIFLDTEAKPVLSTKLQDNSFVITVSFPQLGREQIAKGVYWEQKVEKIGNKDMLVNYLWIDPQFVDLKPEISSGGIGSLESVEKMVIRKNAVAGVNANYFDTNTGLPIGLLIVDGKILSMPYGDRPVFIQTFSNEVYISRIYFDVNIKVGQLLFLVKGINTIAQGEVLIFTPEFGLSIPYRDEMVYFSVVDGKVNGTGWLSKAPKNGFVLAISSKYKKYLEGIQIGDTVEYIVNTNFPYPIKHAIEAGPLILYEGSPIPDRNDEKNRYGGSIARASATRTLAATLPDGKVVLAVINDQDGSGGVNYDELVEFSLKKGFYSAMNFDGGSSSIMVIFDRVVSKVPTGWVRAVPASLLVVKKDNK</sequence>
<evidence type="ECO:0000313" key="3">
    <source>
        <dbReference type="Proteomes" id="UP000002016"/>
    </source>
</evidence>
<name>A8F5X1_PSELT</name>
<dbReference type="KEGG" id="tle:Tlet_0989"/>
<dbReference type="PANTHER" id="PTHR40446:SF2">
    <property type="entry name" value="N-ACETYLGLUCOSAMINE-1-PHOSPHODIESTER ALPHA-N-ACETYLGLUCOSAMINIDASE"/>
    <property type="match status" value="1"/>
</dbReference>
<dbReference type="OrthoDB" id="9809781at2"/>
<reference evidence="2 3" key="2">
    <citation type="journal article" date="2009" name="Proc. Natl. Acad. Sci. U.S.A.">
        <title>On the chimeric nature, thermophilic origin, and phylogenetic placement of the Thermotogales.</title>
        <authorList>
            <person name="Zhaxybayeva O."/>
            <person name="Swithers K.S."/>
            <person name="Lapierre P."/>
            <person name="Fournier G.P."/>
            <person name="Bickhart D.M."/>
            <person name="DeBoy R.T."/>
            <person name="Nelson K.E."/>
            <person name="Nesbo C.L."/>
            <person name="Doolittle W.F."/>
            <person name="Gogarten J.P."/>
            <person name="Noll K.M."/>
        </authorList>
    </citation>
    <scope>NUCLEOTIDE SEQUENCE [LARGE SCALE GENOMIC DNA]</scope>
    <source>
        <strain evidence="3">ATCC BAA-301 / DSM 14385 / NBRC 107922 / TMO</strain>
    </source>
</reference>
<dbReference type="InterPro" id="IPR018711">
    <property type="entry name" value="NAGPA"/>
</dbReference>
<dbReference type="Pfam" id="PF09992">
    <property type="entry name" value="NAGPA"/>
    <property type="match status" value="1"/>
</dbReference>
<evidence type="ECO:0000259" key="1">
    <source>
        <dbReference type="Pfam" id="PF09992"/>
    </source>
</evidence>
<protein>
    <recommendedName>
        <fullName evidence="1">Phosphodiester glycosidase domain-containing protein</fullName>
    </recommendedName>
</protein>
<dbReference type="PANTHER" id="PTHR40446">
    <property type="entry name" value="N-ACETYLGLUCOSAMINE-1-PHOSPHODIESTER ALPHA-N-ACETYLGLUCOSAMINIDASE"/>
    <property type="match status" value="1"/>
</dbReference>
<dbReference type="AlphaFoldDB" id="A8F5X1"/>
<reference evidence="2 3" key="1">
    <citation type="submission" date="2007-08" db="EMBL/GenBank/DDBJ databases">
        <title>Complete sequence of Thermotoga lettingae TMO.</title>
        <authorList>
            <consortium name="US DOE Joint Genome Institute"/>
            <person name="Copeland A."/>
            <person name="Lucas S."/>
            <person name="Lapidus A."/>
            <person name="Barry K."/>
            <person name="Glavina del Rio T."/>
            <person name="Dalin E."/>
            <person name="Tice H."/>
            <person name="Pitluck S."/>
            <person name="Foster B."/>
            <person name="Bruce D."/>
            <person name="Schmutz J."/>
            <person name="Larimer F."/>
            <person name="Land M."/>
            <person name="Hauser L."/>
            <person name="Kyrpides N."/>
            <person name="Mikhailova N."/>
            <person name="Nelson K."/>
            <person name="Gogarten J.P."/>
            <person name="Noll K."/>
            <person name="Richardson P."/>
        </authorList>
    </citation>
    <scope>NUCLEOTIDE SEQUENCE [LARGE SCALE GENOMIC DNA]</scope>
    <source>
        <strain evidence="3">ATCC BAA-301 / DSM 14385 / NBRC 107922 / TMO</strain>
    </source>
</reference>
<gene>
    <name evidence="2" type="ordered locus">Tlet_0989</name>
</gene>
<dbReference type="Proteomes" id="UP000002016">
    <property type="component" value="Chromosome"/>
</dbReference>
<dbReference type="HOGENOM" id="CLU_035800_0_0_0"/>
<evidence type="ECO:0000313" key="2">
    <source>
        <dbReference type="EMBL" id="ABV33555.1"/>
    </source>
</evidence>
<dbReference type="eggNOG" id="COG4632">
    <property type="taxonomic scope" value="Bacteria"/>
</dbReference>
<dbReference type="STRING" id="416591.Tlet_0989"/>
<feature type="domain" description="Phosphodiester glycosidase" evidence="1">
    <location>
        <begin position="406"/>
        <end position="544"/>
    </location>
</feature>
<dbReference type="EMBL" id="CP000812">
    <property type="protein sequence ID" value="ABV33555.1"/>
    <property type="molecule type" value="Genomic_DNA"/>
</dbReference>
<proteinExistence type="predicted"/>
<dbReference type="RefSeq" id="WP_012003036.1">
    <property type="nucleotide sequence ID" value="NC_009828.1"/>
</dbReference>
<organism evidence="2 3">
    <name type="scientific">Pseudothermotoga lettingae (strain ATCC BAA-301 / DSM 14385 / NBRC 107922 / TMO)</name>
    <name type="common">Thermotoga lettingae</name>
    <dbReference type="NCBI Taxonomy" id="416591"/>
    <lineage>
        <taxon>Bacteria</taxon>
        <taxon>Thermotogati</taxon>
        <taxon>Thermotogota</taxon>
        <taxon>Thermotogae</taxon>
        <taxon>Thermotogales</taxon>
        <taxon>Thermotogaceae</taxon>
        <taxon>Pseudothermotoga</taxon>
    </lineage>
</organism>
<accession>A8F5X1</accession>